<organism evidence="4 5">
    <name type="scientific">Mycobacterium phage Ovechkin</name>
    <dbReference type="NCBI Taxonomy" id="1673889"/>
    <lineage>
        <taxon>Viruses</taxon>
        <taxon>Duplodnaviria</taxon>
        <taxon>Heunggongvirae</taxon>
        <taxon>Uroviricota</taxon>
        <taxon>Caudoviricetes</taxon>
        <taxon>Gracegardnervirinae</taxon>
        <taxon>Cheoctovirus</taxon>
        <taxon>Cheoctovirus ovechkin</taxon>
    </lineage>
</organism>
<feature type="domain" description="NUMOD4" evidence="2">
    <location>
        <begin position="40"/>
        <end position="96"/>
    </location>
</feature>
<evidence type="ECO:0000256" key="1">
    <source>
        <dbReference type="SAM" id="MobiDB-lite"/>
    </source>
</evidence>
<feature type="region of interest" description="Disordered" evidence="1">
    <location>
        <begin position="1"/>
        <end position="22"/>
    </location>
</feature>
<evidence type="ECO:0008006" key="6">
    <source>
        <dbReference type="Google" id="ProtNLM"/>
    </source>
</evidence>
<name>A0A0H4TFI0_9CAUD</name>
<evidence type="ECO:0000313" key="5">
    <source>
        <dbReference type="Proteomes" id="UP000201155"/>
    </source>
</evidence>
<dbReference type="Pfam" id="PF07463">
    <property type="entry name" value="NUMOD4"/>
    <property type="match status" value="1"/>
</dbReference>
<sequence>MSSATNRIDVTGPGARQRIPAPNPITELSREGLAVDATQEQWRPVVGYEGMYEVSDLGRVRSVDRCVVTKSGPRTYRGRLLHQHPDGRGYLRASLSRVGDKPRMFKVHRLVLEAFVGPRPGNLSGCHNNGINTDNRLENLRWDSHTENMLDVVRHGRHHYAKRDRCPKGHVFNEPNTLISPRGARVCRTCQKQYNDRYYQTACDEKRARGWIPKRERTKCPLGHEYDYFYVNKRNGKVTRHCKTCRAQNHRNFKKRRAGASCV</sequence>
<gene>
    <name evidence="4" type="ORF">PBI_OVECHKIN_31</name>
</gene>
<evidence type="ECO:0000259" key="3">
    <source>
        <dbReference type="Pfam" id="PF13392"/>
    </source>
</evidence>
<dbReference type="RefSeq" id="YP_009211195.1">
    <property type="nucleotide sequence ID" value="NC_028937.1"/>
</dbReference>
<evidence type="ECO:0000313" key="4">
    <source>
        <dbReference type="EMBL" id="AKQ06933.1"/>
    </source>
</evidence>
<keyword evidence="5" id="KW-1185">Reference proteome</keyword>
<dbReference type="OrthoDB" id="21336at10239"/>
<dbReference type="GeneID" id="26637664"/>
<evidence type="ECO:0000259" key="2">
    <source>
        <dbReference type="Pfam" id="PF07463"/>
    </source>
</evidence>
<dbReference type="SUPFAM" id="SSF54060">
    <property type="entry name" value="His-Me finger endonucleases"/>
    <property type="match status" value="1"/>
</dbReference>
<dbReference type="Pfam" id="PF13392">
    <property type="entry name" value="HNH_3"/>
    <property type="match status" value="1"/>
</dbReference>
<dbReference type="KEGG" id="vg:26637664"/>
<protein>
    <recommendedName>
        <fullName evidence="6">HNH endonuclease</fullName>
    </recommendedName>
</protein>
<dbReference type="InterPro" id="IPR010902">
    <property type="entry name" value="NUMOD4"/>
</dbReference>
<feature type="domain" description="HNH nuclease" evidence="3">
    <location>
        <begin position="106"/>
        <end position="149"/>
    </location>
</feature>
<reference evidence="4 5" key="1">
    <citation type="submission" date="2015-05" db="EMBL/GenBank/DDBJ databases">
        <authorList>
            <person name="Brusko S."/>
            <person name="Campbell R.A."/>
            <person name="Rubia G.C."/>
            <person name="Walstead R.N."/>
            <person name="Shah Z.V."/>
            <person name="Tahir R."/>
            <person name="Serrano M.G."/>
            <person name="Buck G."/>
            <person name="Lee V."/>
            <person name="Wang Y."/>
            <person name="Carvalho R."/>
            <person name="Voegtly L."/>
            <person name="Shi R."/>
            <person name="Duckworth R."/>
            <person name="Johnson A."/>
            <person name="Loviza R."/>
            <person name="Walstead R."/>
            <person name="Shah Z."/>
            <person name="Kiflezghi M."/>
            <person name="Wade K."/>
            <person name="Delesalle V.A."/>
            <person name="Bradley K.W."/>
            <person name="Asai D.J."/>
            <person name="Bowman C.A."/>
            <person name="Russell D.A."/>
            <person name="Pope W.H."/>
            <person name="Jacobs-Sera D."/>
            <person name="Hendrix R.W."/>
            <person name="Hatfull G.F."/>
        </authorList>
    </citation>
    <scope>NUCLEOTIDE SEQUENCE [LARGE SCALE GENOMIC DNA]</scope>
</reference>
<dbReference type="Proteomes" id="UP000201155">
    <property type="component" value="Segment"/>
</dbReference>
<dbReference type="EMBL" id="KR824843">
    <property type="protein sequence ID" value="AKQ06933.1"/>
    <property type="molecule type" value="Genomic_DNA"/>
</dbReference>
<accession>A0A0H4TFI0</accession>
<dbReference type="InterPro" id="IPR003615">
    <property type="entry name" value="HNH_nuc"/>
</dbReference>
<proteinExistence type="predicted"/>
<dbReference type="Gene3D" id="3.90.75.20">
    <property type="match status" value="1"/>
</dbReference>
<dbReference type="InterPro" id="IPR044925">
    <property type="entry name" value="His-Me_finger_sf"/>
</dbReference>
<dbReference type="GO" id="GO:0016788">
    <property type="term" value="F:hydrolase activity, acting on ester bonds"/>
    <property type="evidence" value="ECO:0007669"/>
    <property type="project" value="InterPro"/>
</dbReference>